<dbReference type="SUPFAM" id="SSF103473">
    <property type="entry name" value="MFS general substrate transporter"/>
    <property type="match status" value="1"/>
</dbReference>
<dbReference type="CDD" id="cd17365">
    <property type="entry name" value="MFS_PcaK_like"/>
    <property type="match status" value="1"/>
</dbReference>
<feature type="transmembrane region" description="Helical" evidence="5">
    <location>
        <begin position="148"/>
        <end position="170"/>
    </location>
</feature>
<accession>A0A4D6XFC6</accession>
<evidence type="ECO:0000256" key="3">
    <source>
        <dbReference type="ARBA" id="ARBA00022989"/>
    </source>
</evidence>
<evidence type="ECO:0000256" key="2">
    <source>
        <dbReference type="ARBA" id="ARBA00022692"/>
    </source>
</evidence>
<dbReference type="PROSITE" id="PS00216">
    <property type="entry name" value="SUGAR_TRANSPORT_1"/>
    <property type="match status" value="1"/>
</dbReference>
<feature type="transmembrane region" description="Helical" evidence="5">
    <location>
        <begin position="413"/>
        <end position="431"/>
    </location>
</feature>
<sequence>MTTPTVDIREWIDSRPMTRYQWGILFLCFCIVTLDGFDAAIMGFIAPAILQEWGISKTAFGPIMAAAMVGLAVGALVSGPWSDKIGRRKVLLASVLTFGVFSLLSGFAQTPVQLAILRFLTGLGLGAAMPNCTTLLSEFIPAKMRGSLVTLMFMGFGLGSAMGGFVSAWMLPHWGWTSLLILGGVLPLVLLPFIWRGLPESVEFMVSKGYPTDRIAKALGALGGLFDAACIFTLQGSGGDAPKGRVAGLFTGPYRRITISLWCTYFMGLLVIYLLTGWLPTLIKDAGLPIERAAVITALFQLGGLAGILLVGYTMDRASPRKVIASAYIGGAVCVFAIGLLAVESSLLGVLVLLAGFCINGAQTGLNAYAPGLYPTAFRATGVSWMLGIGRFGGIAGSMMGGALLSLGMPMNVVFAVLGIPAILAACALLAGPRIASARVAVSLGH</sequence>
<dbReference type="OrthoDB" id="7066727at2"/>
<dbReference type="Gene3D" id="1.20.1250.20">
    <property type="entry name" value="MFS general substrate transporter like domains"/>
    <property type="match status" value="1"/>
</dbReference>
<dbReference type="PROSITE" id="PS00217">
    <property type="entry name" value="SUGAR_TRANSPORT_2"/>
    <property type="match status" value="1"/>
</dbReference>
<feature type="transmembrane region" description="Helical" evidence="5">
    <location>
        <begin position="348"/>
        <end position="370"/>
    </location>
</feature>
<evidence type="ECO:0000256" key="4">
    <source>
        <dbReference type="ARBA" id="ARBA00023136"/>
    </source>
</evidence>
<dbReference type="PANTHER" id="PTHR23508:SF10">
    <property type="entry name" value="CARBOXYLIC ACID TRANSPORTER PROTEIN HOMOLOG"/>
    <property type="match status" value="1"/>
</dbReference>
<dbReference type="GO" id="GO:0005886">
    <property type="term" value="C:plasma membrane"/>
    <property type="evidence" value="ECO:0007669"/>
    <property type="project" value="TreeGrafter"/>
</dbReference>
<dbReference type="Proteomes" id="UP000298551">
    <property type="component" value="Chromosome"/>
</dbReference>
<evidence type="ECO:0000259" key="6">
    <source>
        <dbReference type="PROSITE" id="PS50850"/>
    </source>
</evidence>
<feature type="transmembrane region" description="Helical" evidence="5">
    <location>
        <begin position="259"/>
        <end position="281"/>
    </location>
</feature>
<feature type="transmembrane region" description="Helical" evidence="5">
    <location>
        <begin position="90"/>
        <end position="109"/>
    </location>
</feature>
<evidence type="ECO:0000256" key="1">
    <source>
        <dbReference type="ARBA" id="ARBA00004141"/>
    </source>
</evidence>
<feature type="transmembrane region" description="Helical" evidence="5">
    <location>
        <begin position="24"/>
        <end position="47"/>
    </location>
</feature>
<feature type="transmembrane region" description="Helical" evidence="5">
    <location>
        <begin position="176"/>
        <end position="195"/>
    </location>
</feature>
<feature type="transmembrane region" description="Helical" evidence="5">
    <location>
        <begin position="115"/>
        <end position="136"/>
    </location>
</feature>
<keyword evidence="4 5" id="KW-0472">Membrane</keyword>
<dbReference type="RefSeq" id="WP_136915649.1">
    <property type="nucleotide sequence ID" value="NZ_CP039371.1"/>
</dbReference>
<keyword evidence="2 5" id="KW-0812">Transmembrane</keyword>
<dbReference type="AlphaFoldDB" id="A0A4D6XFC6"/>
<feature type="transmembrane region" description="Helical" evidence="5">
    <location>
        <begin position="293"/>
        <end position="311"/>
    </location>
</feature>
<evidence type="ECO:0000256" key="5">
    <source>
        <dbReference type="SAM" id="Phobius"/>
    </source>
</evidence>
<proteinExistence type="predicted"/>
<protein>
    <submittedName>
        <fullName evidence="7">MFS transporter</fullName>
    </submittedName>
</protein>
<dbReference type="InterPro" id="IPR005829">
    <property type="entry name" value="Sugar_transporter_CS"/>
</dbReference>
<feature type="transmembrane region" description="Helical" evidence="5">
    <location>
        <begin position="59"/>
        <end position="78"/>
    </location>
</feature>
<dbReference type="GO" id="GO:0046943">
    <property type="term" value="F:carboxylic acid transmembrane transporter activity"/>
    <property type="evidence" value="ECO:0007669"/>
    <property type="project" value="TreeGrafter"/>
</dbReference>
<dbReference type="PROSITE" id="PS50850">
    <property type="entry name" value="MFS"/>
    <property type="match status" value="1"/>
</dbReference>
<comment type="subcellular location">
    <subcellularLocation>
        <location evidence="1">Membrane</location>
        <topology evidence="1">Multi-pass membrane protein</topology>
    </subcellularLocation>
</comment>
<dbReference type="PANTHER" id="PTHR23508">
    <property type="entry name" value="CARBOXYLIC ACID TRANSPORTER PROTEIN HOMOLOG"/>
    <property type="match status" value="1"/>
</dbReference>
<feature type="domain" description="Major facilitator superfamily (MFS) profile" evidence="6">
    <location>
        <begin position="24"/>
        <end position="434"/>
    </location>
</feature>
<name>A0A4D6XFC6_PSEPU</name>
<feature type="transmembrane region" description="Helical" evidence="5">
    <location>
        <begin position="323"/>
        <end position="342"/>
    </location>
</feature>
<dbReference type="EMBL" id="CP039371">
    <property type="protein sequence ID" value="QCI13530.1"/>
    <property type="molecule type" value="Genomic_DNA"/>
</dbReference>
<dbReference type="InterPro" id="IPR036259">
    <property type="entry name" value="MFS_trans_sf"/>
</dbReference>
<gene>
    <name evidence="7" type="ORF">E6B08_20190</name>
</gene>
<evidence type="ECO:0000313" key="7">
    <source>
        <dbReference type="EMBL" id="QCI13530.1"/>
    </source>
</evidence>
<reference evidence="8" key="1">
    <citation type="submission" date="2019-04" db="EMBL/GenBank/DDBJ databases">
        <title>Genome sequence of Pseudomonas putida 1290, an auxin catabolizing strain.</title>
        <authorList>
            <person name="Laird T.S."/>
            <person name="Leveau J.H.J."/>
        </authorList>
    </citation>
    <scope>NUCLEOTIDE SEQUENCE [LARGE SCALE GENOMIC DNA]</scope>
    <source>
        <strain evidence="8">1290</strain>
    </source>
</reference>
<dbReference type="InterPro" id="IPR020846">
    <property type="entry name" value="MFS_dom"/>
</dbReference>
<dbReference type="Pfam" id="PF07690">
    <property type="entry name" value="MFS_1"/>
    <property type="match status" value="1"/>
</dbReference>
<feature type="transmembrane region" description="Helical" evidence="5">
    <location>
        <begin position="382"/>
        <end position="407"/>
    </location>
</feature>
<organism evidence="7 8">
    <name type="scientific">Pseudomonas putida</name>
    <name type="common">Arthrobacter siderocapsulatus</name>
    <dbReference type="NCBI Taxonomy" id="303"/>
    <lineage>
        <taxon>Bacteria</taxon>
        <taxon>Pseudomonadati</taxon>
        <taxon>Pseudomonadota</taxon>
        <taxon>Gammaproteobacteria</taxon>
        <taxon>Pseudomonadales</taxon>
        <taxon>Pseudomonadaceae</taxon>
        <taxon>Pseudomonas</taxon>
    </lineage>
</organism>
<dbReference type="InterPro" id="IPR011701">
    <property type="entry name" value="MFS"/>
</dbReference>
<keyword evidence="3 5" id="KW-1133">Transmembrane helix</keyword>
<evidence type="ECO:0000313" key="8">
    <source>
        <dbReference type="Proteomes" id="UP000298551"/>
    </source>
</evidence>